<comment type="similarity">
    <text evidence="1">Belongs to the peptidase S12 family.</text>
</comment>
<dbReference type="InterPro" id="IPR050491">
    <property type="entry name" value="AmpC-like"/>
</dbReference>
<name>A0A9W9S1Q2_9EURO</name>
<evidence type="ECO:0000256" key="1">
    <source>
        <dbReference type="ARBA" id="ARBA00038215"/>
    </source>
</evidence>
<evidence type="ECO:0000259" key="2">
    <source>
        <dbReference type="Pfam" id="PF00144"/>
    </source>
</evidence>
<feature type="domain" description="Beta-lactamase-related" evidence="2">
    <location>
        <begin position="23"/>
        <end position="361"/>
    </location>
</feature>
<evidence type="ECO:0000313" key="4">
    <source>
        <dbReference type="EMBL" id="KAJ5370426.1"/>
    </source>
</evidence>
<organism evidence="4 5">
    <name type="scientific">Penicillium cataractarum</name>
    <dbReference type="NCBI Taxonomy" id="2100454"/>
    <lineage>
        <taxon>Eukaryota</taxon>
        <taxon>Fungi</taxon>
        <taxon>Dikarya</taxon>
        <taxon>Ascomycota</taxon>
        <taxon>Pezizomycotina</taxon>
        <taxon>Eurotiomycetes</taxon>
        <taxon>Eurotiomycetidae</taxon>
        <taxon>Eurotiales</taxon>
        <taxon>Aspergillaceae</taxon>
        <taxon>Penicillium</taxon>
    </lineage>
</organism>
<dbReference type="OrthoDB" id="5946976at2759"/>
<dbReference type="InterPro" id="IPR021860">
    <property type="entry name" value="Peptidase_S12_Pab87-rel_C"/>
</dbReference>
<comment type="caution">
    <text evidence="4">The sequence shown here is derived from an EMBL/GenBank/DDBJ whole genome shotgun (WGS) entry which is preliminary data.</text>
</comment>
<dbReference type="Pfam" id="PF00144">
    <property type="entry name" value="Beta-lactamase"/>
    <property type="match status" value="1"/>
</dbReference>
<dbReference type="InterPro" id="IPR001466">
    <property type="entry name" value="Beta-lactam-related"/>
</dbReference>
<dbReference type="GeneID" id="81438626"/>
<feature type="domain" description="Peptidase S12 Pab87-related C-terminal" evidence="3">
    <location>
        <begin position="415"/>
        <end position="524"/>
    </location>
</feature>
<dbReference type="AlphaFoldDB" id="A0A9W9S1Q2"/>
<reference evidence="4" key="1">
    <citation type="submission" date="2022-11" db="EMBL/GenBank/DDBJ databases">
        <authorList>
            <person name="Petersen C."/>
        </authorList>
    </citation>
    <scope>NUCLEOTIDE SEQUENCE</scope>
    <source>
        <strain evidence="4">IBT 29864</strain>
    </source>
</reference>
<reference evidence="4" key="2">
    <citation type="journal article" date="2023" name="IMA Fungus">
        <title>Comparative genomic study of the Penicillium genus elucidates a diverse pangenome and 15 lateral gene transfer events.</title>
        <authorList>
            <person name="Petersen C."/>
            <person name="Sorensen T."/>
            <person name="Nielsen M.R."/>
            <person name="Sondergaard T.E."/>
            <person name="Sorensen J.L."/>
            <person name="Fitzpatrick D.A."/>
            <person name="Frisvad J.C."/>
            <person name="Nielsen K.L."/>
        </authorList>
    </citation>
    <scope>NUCLEOTIDE SEQUENCE</scope>
    <source>
        <strain evidence="4">IBT 29864</strain>
    </source>
</reference>
<protein>
    <recommendedName>
        <fullName evidence="6">Beta-lactamase-related domain-containing protein</fullName>
    </recommendedName>
</protein>
<dbReference type="SUPFAM" id="SSF56601">
    <property type="entry name" value="beta-lactamase/transpeptidase-like"/>
    <property type="match status" value="1"/>
</dbReference>
<dbReference type="PANTHER" id="PTHR46825">
    <property type="entry name" value="D-ALANYL-D-ALANINE-CARBOXYPEPTIDASE/ENDOPEPTIDASE AMPH"/>
    <property type="match status" value="1"/>
</dbReference>
<evidence type="ECO:0000313" key="5">
    <source>
        <dbReference type="Proteomes" id="UP001147782"/>
    </source>
</evidence>
<dbReference type="PANTHER" id="PTHR46825:SF9">
    <property type="entry name" value="BETA-LACTAMASE-RELATED DOMAIN-CONTAINING PROTEIN"/>
    <property type="match status" value="1"/>
</dbReference>
<accession>A0A9W9S1Q2</accession>
<evidence type="ECO:0008006" key="6">
    <source>
        <dbReference type="Google" id="ProtNLM"/>
    </source>
</evidence>
<dbReference type="InterPro" id="IPR012338">
    <property type="entry name" value="Beta-lactam/transpept-like"/>
</dbReference>
<dbReference type="EMBL" id="JAPZBS010000005">
    <property type="protein sequence ID" value="KAJ5370426.1"/>
    <property type="molecule type" value="Genomic_DNA"/>
</dbReference>
<dbReference type="RefSeq" id="XP_056554860.1">
    <property type="nucleotide sequence ID" value="XM_056699447.1"/>
</dbReference>
<dbReference type="Gene3D" id="3.40.710.10">
    <property type="entry name" value="DD-peptidase/beta-lactamase superfamily"/>
    <property type="match status" value="1"/>
</dbReference>
<evidence type="ECO:0000259" key="3">
    <source>
        <dbReference type="Pfam" id="PF11954"/>
    </source>
</evidence>
<gene>
    <name evidence="4" type="ORF">N7496_006518</name>
</gene>
<proteinExistence type="inferred from homology"/>
<keyword evidence="5" id="KW-1185">Reference proteome</keyword>
<sequence length="545" mass="61637">MASNTWSGKSSEKGHYASRGLSEFVSNLLESWHVPGISIAVVDGNDFLTGGHGMAELPSTPFSADTLSYAGSTTKAHVAALLALLIESNQYKDDRDQPLSWKTPICSLIRADFVLKDEWATNHVTLEDALCHRTGLAKHDNAYPRYTRPEGFDGPKRLVTLQEMVRNLRHLPMASEPRTKHRYSNLMFATLSHVIETVTGQWLGDALRTWLWEPLGMKDTYLSLDQALATGSHVSQGYFWDEDRRQYKALIRMPTEEVSGSGAVIMSAADMVKWLRFWIREQKPLSPDAHRNLRHPRIAVGTGDPAPFDTPIMYAQAWQSSSYRGNRFWRHHGGMDAFGALVTFFPDLDFGIAVMGNTAFTANAVAEIVTWHLVDNKLGVASRERYNWTERWKNTVKQVGQNVQNGLDKIYLTRPEKPIRASLPLSKYAGLYYHPAYKYLNVVTTDGKEGKLLNARPDAQLHAEQPDNNFRIKCDFVHVSGEKWIMYVNLMDAPTLTMHDFAAVEFRIGVDGEVESMGIEWRARNDVDGWIWYKKLRAGDESLKA</sequence>
<dbReference type="Proteomes" id="UP001147782">
    <property type="component" value="Unassembled WGS sequence"/>
</dbReference>
<dbReference type="Pfam" id="PF11954">
    <property type="entry name" value="DUF3471"/>
    <property type="match status" value="1"/>
</dbReference>